<dbReference type="AlphaFoldDB" id="A0A323UAH7"/>
<gene>
    <name evidence="1" type="ORF">DNX69_20905</name>
</gene>
<protein>
    <submittedName>
        <fullName evidence="1">Uncharacterized protein</fullName>
    </submittedName>
</protein>
<dbReference type="RefSeq" id="WP_110787922.1">
    <property type="nucleotide sequence ID" value="NZ_QKQS01000026.1"/>
</dbReference>
<reference evidence="1 2" key="1">
    <citation type="submission" date="2018-06" db="EMBL/GenBank/DDBJ databases">
        <title>Draft Whole-Genome Sequence of the purple photosynthetic bacterium Rhodospeudomonas palustris XCP.</title>
        <authorList>
            <person name="Rayyan A."/>
            <person name="Meyer T.E."/>
            <person name="Kyndt J.A."/>
        </authorList>
    </citation>
    <scope>NUCLEOTIDE SEQUENCE [LARGE SCALE GENOMIC DNA]</scope>
    <source>
        <strain evidence="1 2">XCP</strain>
    </source>
</reference>
<name>A0A323UAH7_RHOPL</name>
<proteinExistence type="predicted"/>
<comment type="caution">
    <text evidence="1">The sequence shown here is derived from an EMBL/GenBank/DDBJ whole genome shotgun (WGS) entry which is preliminary data.</text>
</comment>
<accession>A0A323UAH7</accession>
<dbReference type="Proteomes" id="UP000248134">
    <property type="component" value="Unassembled WGS sequence"/>
</dbReference>
<dbReference type="OrthoDB" id="8139377at2"/>
<evidence type="ECO:0000313" key="2">
    <source>
        <dbReference type="Proteomes" id="UP000248134"/>
    </source>
</evidence>
<organism evidence="1 2">
    <name type="scientific">Rhodopseudomonas palustris</name>
    <dbReference type="NCBI Taxonomy" id="1076"/>
    <lineage>
        <taxon>Bacteria</taxon>
        <taxon>Pseudomonadati</taxon>
        <taxon>Pseudomonadota</taxon>
        <taxon>Alphaproteobacteria</taxon>
        <taxon>Hyphomicrobiales</taxon>
        <taxon>Nitrobacteraceae</taxon>
        <taxon>Rhodopseudomonas</taxon>
    </lineage>
</organism>
<evidence type="ECO:0000313" key="1">
    <source>
        <dbReference type="EMBL" id="PZA09814.1"/>
    </source>
</evidence>
<sequence length="68" mass="7587">MRLSDVECECGAMYRCAESETLDGEPGNLHCANCGRIVEAWQTRSKRVYRCVLTPDRSYPVVTPPPAP</sequence>
<dbReference type="EMBL" id="QKQS01000026">
    <property type="protein sequence ID" value="PZA09814.1"/>
    <property type="molecule type" value="Genomic_DNA"/>
</dbReference>